<accession>A0A448X1H3</accession>
<dbReference type="GO" id="GO:0004386">
    <property type="term" value="F:helicase activity"/>
    <property type="evidence" value="ECO:0007669"/>
    <property type="project" value="UniProtKB-KW"/>
</dbReference>
<dbReference type="Pfam" id="PF13959">
    <property type="entry name" value="CTE_SPB4"/>
    <property type="match status" value="1"/>
</dbReference>
<dbReference type="EMBL" id="CAAALY010073336">
    <property type="protein sequence ID" value="VEL25357.1"/>
    <property type="molecule type" value="Genomic_DNA"/>
</dbReference>
<evidence type="ECO:0000259" key="4">
    <source>
        <dbReference type="SMART" id="SM01178"/>
    </source>
</evidence>
<evidence type="ECO:0000256" key="1">
    <source>
        <dbReference type="ARBA" id="ARBA00022801"/>
    </source>
</evidence>
<keyword evidence="2" id="KW-0067">ATP-binding</keyword>
<dbReference type="SMART" id="SM01178">
    <property type="entry name" value="DUF4217"/>
    <property type="match status" value="1"/>
</dbReference>
<keyword evidence="2" id="KW-0547">Nucleotide-binding</keyword>
<comment type="caution">
    <text evidence="5">The sequence shown here is derived from an EMBL/GenBank/DDBJ whole genome shotgun (WGS) entry which is preliminary data.</text>
</comment>
<gene>
    <name evidence="5" type="ORF">PXEA_LOCUS18797</name>
</gene>
<keyword evidence="6" id="KW-1185">Reference proteome</keyword>
<evidence type="ECO:0000256" key="3">
    <source>
        <dbReference type="SAM" id="MobiDB-lite"/>
    </source>
</evidence>
<sequence length="223" mass="24981">MRHSWHCSIMFNYKVNFLLTNINVVIVPLTQFIITFSIIAEHIDGFITYSRARNVLSPKLSEVFASDPSGQTTACSTIEEGASRLSQMLLNVVSNSTDLQSQAEKAYISFLRAYASFSGQMREWFCFKRLHLGHMAHAFCLNDTPSDVAARVTGKSKGVGKAKQVVNKSTNQVDMANSKSSKRKPPQLELDPDEIEHMKTKKSKTLVKPADMARRNMLAEYGL</sequence>
<dbReference type="Proteomes" id="UP000784294">
    <property type="component" value="Unassembled WGS sequence"/>
</dbReference>
<keyword evidence="2" id="KW-0347">Helicase</keyword>
<evidence type="ECO:0000313" key="6">
    <source>
        <dbReference type="Proteomes" id="UP000784294"/>
    </source>
</evidence>
<evidence type="ECO:0000313" key="5">
    <source>
        <dbReference type="EMBL" id="VEL25357.1"/>
    </source>
</evidence>
<organism evidence="5 6">
    <name type="scientific">Protopolystoma xenopodis</name>
    <dbReference type="NCBI Taxonomy" id="117903"/>
    <lineage>
        <taxon>Eukaryota</taxon>
        <taxon>Metazoa</taxon>
        <taxon>Spiralia</taxon>
        <taxon>Lophotrochozoa</taxon>
        <taxon>Platyhelminthes</taxon>
        <taxon>Monogenea</taxon>
        <taxon>Polyopisthocotylea</taxon>
        <taxon>Polystomatidea</taxon>
        <taxon>Polystomatidae</taxon>
        <taxon>Protopolystoma</taxon>
    </lineage>
</organism>
<evidence type="ECO:0000256" key="2">
    <source>
        <dbReference type="ARBA" id="ARBA00022806"/>
    </source>
</evidence>
<feature type="domain" description="ATP-dependent rRNA helicase SPB4-like C-terminal extension" evidence="4">
    <location>
        <begin position="84"/>
        <end position="149"/>
    </location>
</feature>
<dbReference type="InterPro" id="IPR025313">
    <property type="entry name" value="SPB4-like_CTE"/>
</dbReference>
<keyword evidence="1" id="KW-0378">Hydrolase</keyword>
<dbReference type="AlphaFoldDB" id="A0A448X1H3"/>
<dbReference type="GO" id="GO:0016787">
    <property type="term" value="F:hydrolase activity"/>
    <property type="evidence" value="ECO:0007669"/>
    <property type="project" value="UniProtKB-KW"/>
</dbReference>
<reference evidence="5" key="1">
    <citation type="submission" date="2018-11" db="EMBL/GenBank/DDBJ databases">
        <authorList>
            <consortium name="Pathogen Informatics"/>
        </authorList>
    </citation>
    <scope>NUCLEOTIDE SEQUENCE</scope>
</reference>
<name>A0A448X1H3_9PLAT</name>
<protein>
    <recommendedName>
        <fullName evidence="4">ATP-dependent rRNA helicase SPB4-like C-terminal extension domain-containing protein</fullName>
    </recommendedName>
</protein>
<feature type="region of interest" description="Disordered" evidence="3">
    <location>
        <begin position="171"/>
        <end position="203"/>
    </location>
</feature>
<proteinExistence type="predicted"/>
<dbReference type="OrthoDB" id="422663at2759"/>